<dbReference type="Proteomes" id="UP001454036">
    <property type="component" value="Unassembled WGS sequence"/>
</dbReference>
<dbReference type="SUPFAM" id="SSF56672">
    <property type="entry name" value="DNA/RNA polymerases"/>
    <property type="match status" value="1"/>
</dbReference>
<dbReference type="Pfam" id="PF00078">
    <property type="entry name" value="RVT_1"/>
    <property type="match status" value="1"/>
</dbReference>
<keyword evidence="3" id="KW-1185">Reference proteome</keyword>
<evidence type="ECO:0000313" key="3">
    <source>
        <dbReference type="Proteomes" id="UP001454036"/>
    </source>
</evidence>
<dbReference type="EMBL" id="BAABME010000346">
    <property type="protein sequence ID" value="GAA0141982.1"/>
    <property type="molecule type" value="Genomic_DNA"/>
</dbReference>
<feature type="domain" description="Reverse transcriptase" evidence="1">
    <location>
        <begin position="97"/>
        <end position="202"/>
    </location>
</feature>
<proteinExistence type="predicted"/>
<dbReference type="AlphaFoldDB" id="A0AAV3NRJ2"/>
<dbReference type="CDD" id="cd01650">
    <property type="entry name" value="RT_nLTR_like"/>
    <property type="match status" value="1"/>
</dbReference>
<evidence type="ECO:0000259" key="1">
    <source>
        <dbReference type="Pfam" id="PF00078"/>
    </source>
</evidence>
<sequence length="326" mass="36315">MGTTYPSGAIDLGVLRAGPLVGMDSQTILVAPISNEEIRWVVFDIGDERAPGLDGFTVAFFKANLDIVRGDVVRAVREFYSTGRLLRQLNHTIIALIPKTDRDPGVGDFRPIACANVVYKIITKILAKRMETLLPSLIDRSQGAFVRGRSLVDYVFLPQEIVRGYSVTRTSARYMLMVDLRKAYDTVSWEFLGDVLRGLDFPEGEYLLCGHFDGLFISFGELFRSCASALWSLHSDTESLWVHGNYLKGVSISDYVKRRKDSLLMRSLCDLRDTLVAAYVGRAEAIEVFESMSSVPSPDIVVLCYLEDCLLALGLSGWFGPFSPTR</sequence>
<dbReference type="InterPro" id="IPR043502">
    <property type="entry name" value="DNA/RNA_pol_sf"/>
</dbReference>
<dbReference type="PANTHER" id="PTHR46890:SF48">
    <property type="entry name" value="RNA-DIRECTED DNA POLYMERASE"/>
    <property type="match status" value="1"/>
</dbReference>
<evidence type="ECO:0000313" key="2">
    <source>
        <dbReference type="EMBL" id="GAA0141982.1"/>
    </source>
</evidence>
<dbReference type="InterPro" id="IPR000477">
    <property type="entry name" value="RT_dom"/>
</dbReference>
<dbReference type="PANTHER" id="PTHR46890">
    <property type="entry name" value="NON-LTR RETROLELEMENT REVERSE TRANSCRIPTASE-LIKE PROTEIN-RELATED"/>
    <property type="match status" value="1"/>
</dbReference>
<protein>
    <recommendedName>
        <fullName evidence="1">Reverse transcriptase domain-containing protein</fullName>
    </recommendedName>
</protein>
<name>A0AAV3NRJ2_LITER</name>
<accession>A0AAV3NRJ2</accession>
<comment type="caution">
    <text evidence="2">The sequence shown here is derived from an EMBL/GenBank/DDBJ whole genome shotgun (WGS) entry which is preliminary data.</text>
</comment>
<reference evidence="2 3" key="1">
    <citation type="submission" date="2024-01" db="EMBL/GenBank/DDBJ databases">
        <title>The complete chloroplast genome sequence of Lithospermum erythrorhizon: insights into the phylogenetic relationship among Boraginaceae species and the maternal lineages of purple gromwells.</title>
        <authorList>
            <person name="Okada T."/>
            <person name="Watanabe K."/>
        </authorList>
    </citation>
    <scope>NUCLEOTIDE SEQUENCE [LARGE SCALE GENOMIC DNA]</scope>
</reference>
<dbReference type="InterPro" id="IPR052343">
    <property type="entry name" value="Retrotransposon-Effector_Assoc"/>
</dbReference>
<organism evidence="2 3">
    <name type="scientific">Lithospermum erythrorhizon</name>
    <name type="common">Purple gromwell</name>
    <name type="synonym">Lithospermum officinale var. erythrorhizon</name>
    <dbReference type="NCBI Taxonomy" id="34254"/>
    <lineage>
        <taxon>Eukaryota</taxon>
        <taxon>Viridiplantae</taxon>
        <taxon>Streptophyta</taxon>
        <taxon>Embryophyta</taxon>
        <taxon>Tracheophyta</taxon>
        <taxon>Spermatophyta</taxon>
        <taxon>Magnoliopsida</taxon>
        <taxon>eudicotyledons</taxon>
        <taxon>Gunneridae</taxon>
        <taxon>Pentapetalae</taxon>
        <taxon>asterids</taxon>
        <taxon>lamiids</taxon>
        <taxon>Boraginales</taxon>
        <taxon>Boraginaceae</taxon>
        <taxon>Boraginoideae</taxon>
        <taxon>Lithospermeae</taxon>
        <taxon>Lithospermum</taxon>
    </lineage>
</organism>
<gene>
    <name evidence="2" type="ORF">LIER_02995</name>
</gene>